<reference evidence="2 3" key="1">
    <citation type="journal article" date="2018" name="Nat. Ecol. Evol.">
        <title>Shark genomes provide insights into elasmobranch evolution and the origin of vertebrates.</title>
        <authorList>
            <person name="Hara Y"/>
            <person name="Yamaguchi K"/>
            <person name="Onimaru K"/>
            <person name="Kadota M"/>
            <person name="Koyanagi M"/>
            <person name="Keeley SD"/>
            <person name="Tatsumi K"/>
            <person name="Tanaka K"/>
            <person name="Motone F"/>
            <person name="Kageyama Y"/>
            <person name="Nozu R"/>
            <person name="Adachi N"/>
            <person name="Nishimura O"/>
            <person name="Nakagawa R"/>
            <person name="Tanegashima C"/>
            <person name="Kiyatake I"/>
            <person name="Matsumoto R"/>
            <person name="Murakumo K"/>
            <person name="Nishida K"/>
            <person name="Terakita A"/>
            <person name="Kuratani S"/>
            <person name="Sato K"/>
            <person name="Hyodo S Kuraku.S."/>
        </authorList>
    </citation>
    <scope>NUCLEOTIDE SEQUENCE [LARGE SCALE GENOMIC DNA]</scope>
</reference>
<sequence>MDSDKSHEMEEKIQKLNQEIHNLQSTIRGMNEKFQDEIQKAIEIAMNGRQPADAASHPDMKETINEIQRKLHQIDNRVKEHDGEINLLNTIKPAGGAQVSQSETGQKWSDLKEELVREVEHRIQNSCFSCRADIELLRQLQEEDRQRLRELGRIFNATEQHNRHLIESIHKHISEMPESGPNLCCVDIDSTKAKLEDVEQKLTSLSDEVGVLNQRLDHQLPGLSSGSSPWNDQFHKRFQHIERRLNQTEKNLEKRIMSHLKNLRHEFGGRIYGNEERVNTIVSVVGNGTVFDDWVRDTVTGLGEDIAKLKNIVGADGENLVTVTSSVHDLESKLQIAVNGCAQICSPPQVTVTDDDQNPSEMLDILTKLQTNIMKNEANIQNIGSNIHNLTIGGNSFKNMLHQFGQDIEQVKRKMHSNVEQMDFISSSLRDLDSKIQSAIETSVTECNTMKDEILLQQNEINMRVNELTEELEKLKEKAGRSEYNCSSMCSTFQKELNRLKEELREPADNYKDLLFKMETFNKTLDRFGMFGGNLGVDLGLMQGELKDVIVTFNSINSTLKSLQDFVHKQSHNTNMLNTTFSESTDRLITDISRIQEELTDHIEDSNNKFINFQNELGKFNGHMVVEIAECRESSEGLDHRVSKLENICVKLDSVSQSLEKIKEGLNRHVSSLWNCQRELNTTLQTHSGTLRNIQDTQLGILNQKIRMLNQSMAEIHTTVHNFTIQDFIGE</sequence>
<dbReference type="EMBL" id="BEZZ01021014">
    <property type="protein sequence ID" value="GCC39980.1"/>
    <property type="molecule type" value="Genomic_DNA"/>
</dbReference>
<proteinExistence type="predicted"/>
<dbReference type="OrthoDB" id="9944757at2759"/>
<evidence type="ECO:0000256" key="1">
    <source>
        <dbReference type="SAM" id="Coils"/>
    </source>
</evidence>
<feature type="coiled-coil region" evidence="1">
    <location>
        <begin position="451"/>
        <end position="485"/>
    </location>
</feature>
<dbReference type="Proteomes" id="UP000287033">
    <property type="component" value="Unassembled WGS sequence"/>
</dbReference>
<dbReference type="OMA" id="TCGHNGK"/>
<feature type="coiled-coil region" evidence="1">
    <location>
        <begin position="6"/>
        <end position="33"/>
    </location>
</feature>
<keyword evidence="3" id="KW-1185">Reference proteome</keyword>
<dbReference type="STRING" id="137246.A0A401TBD2"/>
<dbReference type="PANTHER" id="PTHR45615:SF80">
    <property type="entry name" value="GRIP DOMAIN-CONTAINING PROTEIN"/>
    <property type="match status" value="1"/>
</dbReference>
<accession>A0A401TBD2</accession>
<dbReference type="AlphaFoldDB" id="A0A401TBD2"/>
<evidence type="ECO:0000313" key="3">
    <source>
        <dbReference type="Proteomes" id="UP000287033"/>
    </source>
</evidence>
<gene>
    <name evidence="2" type="ORF">chiPu_0023449</name>
</gene>
<organism evidence="2 3">
    <name type="scientific">Chiloscyllium punctatum</name>
    <name type="common">Brownbanded bambooshark</name>
    <name type="synonym">Hemiscyllium punctatum</name>
    <dbReference type="NCBI Taxonomy" id="137246"/>
    <lineage>
        <taxon>Eukaryota</taxon>
        <taxon>Metazoa</taxon>
        <taxon>Chordata</taxon>
        <taxon>Craniata</taxon>
        <taxon>Vertebrata</taxon>
        <taxon>Chondrichthyes</taxon>
        <taxon>Elasmobranchii</taxon>
        <taxon>Galeomorphii</taxon>
        <taxon>Galeoidea</taxon>
        <taxon>Orectolobiformes</taxon>
        <taxon>Hemiscylliidae</taxon>
        <taxon>Chiloscyllium</taxon>
    </lineage>
</organism>
<protein>
    <submittedName>
        <fullName evidence="2">Uncharacterized protein</fullName>
    </submittedName>
</protein>
<name>A0A401TBD2_CHIPU</name>
<dbReference type="PANTHER" id="PTHR45615">
    <property type="entry name" value="MYOSIN HEAVY CHAIN, NON-MUSCLE"/>
    <property type="match status" value="1"/>
</dbReference>
<keyword evidence="1" id="KW-0175">Coiled coil</keyword>
<comment type="caution">
    <text evidence="2">The sequence shown here is derived from an EMBL/GenBank/DDBJ whole genome shotgun (WGS) entry which is preliminary data.</text>
</comment>
<feature type="coiled-coil region" evidence="1">
    <location>
        <begin position="188"/>
        <end position="251"/>
    </location>
</feature>
<evidence type="ECO:0000313" key="2">
    <source>
        <dbReference type="EMBL" id="GCC39980.1"/>
    </source>
</evidence>